<dbReference type="InterPro" id="IPR046938">
    <property type="entry name" value="DNA_clamp_sf"/>
</dbReference>
<dbReference type="Pfam" id="PF02768">
    <property type="entry name" value="DNA_pol3_beta_3"/>
    <property type="match status" value="1"/>
</dbReference>
<dbReference type="AlphaFoldDB" id="A0A0S7BPI8"/>
<dbReference type="GO" id="GO:0009360">
    <property type="term" value="C:DNA polymerase III complex"/>
    <property type="evidence" value="ECO:0007669"/>
    <property type="project" value="InterPro"/>
</dbReference>
<accession>A0A0S7BPI8</accession>
<keyword evidence="4 10" id="KW-0963">Cytoplasm</keyword>
<evidence type="ECO:0000256" key="1">
    <source>
        <dbReference type="ARBA" id="ARBA00004496"/>
    </source>
</evidence>
<keyword evidence="7 10" id="KW-0235">DNA replication</keyword>
<dbReference type="GO" id="GO:0005737">
    <property type="term" value="C:cytoplasm"/>
    <property type="evidence" value="ECO:0007669"/>
    <property type="project" value="UniProtKB-SubCell"/>
</dbReference>
<protein>
    <recommendedName>
        <fullName evidence="3 10">Beta sliding clamp</fullName>
    </recommendedName>
</protein>
<comment type="subunit">
    <text evidence="10">Forms a ring-shaped head-to-tail homodimer around DNA.</text>
</comment>
<organism evidence="14">
    <name type="scientific">Lentimicrobium saccharophilum</name>
    <dbReference type="NCBI Taxonomy" id="1678841"/>
    <lineage>
        <taxon>Bacteria</taxon>
        <taxon>Pseudomonadati</taxon>
        <taxon>Bacteroidota</taxon>
        <taxon>Bacteroidia</taxon>
        <taxon>Bacteroidales</taxon>
        <taxon>Lentimicrobiaceae</taxon>
        <taxon>Lentimicrobium</taxon>
    </lineage>
</organism>
<proteinExistence type="inferred from homology"/>
<keyword evidence="9" id="KW-0238">DNA-binding</keyword>
<evidence type="ECO:0000256" key="10">
    <source>
        <dbReference type="PIRNR" id="PIRNR000804"/>
    </source>
</evidence>
<dbReference type="NCBIfam" id="TIGR00663">
    <property type="entry name" value="dnan"/>
    <property type="match status" value="1"/>
</dbReference>
<evidence type="ECO:0000259" key="13">
    <source>
        <dbReference type="Pfam" id="PF02768"/>
    </source>
</evidence>
<dbReference type="GO" id="GO:0008408">
    <property type="term" value="F:3'-5' exonuclease activity"/>
    <property type="evidence" value="ECO:0007669"/>
    <property type="project" value="InterPro"/>
</dbReference>
<keyword evidence="6 10" id="KW-0548">Nucleotidyltransferase</keyword>
<dbReference type="Gene3D" id="3.10.150.10">
    <property type="entry name" value="DNA Polymerase III, subunit A, domain 2"/>
    <property type="match status" value="1"/>
</dbReference>
<dbReference type="CDD" id="cd00140">
    <property type="entry name" value="beta_clamp"/>
    <property type="match status" value="1"/>
</dbReference>
<evidence type="ECO:0000259" key="11">
    <source>
        <dbReference type="Pfam" id="PF00712"/>
    </source>
</evidence>
<dbReference type="PATRIC" id="fig|1678841.3.peg.784"/>
<dbReference type="GO" id="GO:0003677">
    <property type="term" value="F:DNA binding"/>
    <property type="evidence" value="ECO:0007669"/>
    <property type="project" value="UniProtKB-UniRule"/>
</dbReference>
<feature type="domain" description="DNA polymerase III beta sliding clamp central" evidence="12">
    <location>
        <begin position="130"/>
        <end position="243"/>
    </location>
</feature>
<dbReference type="STRING" id="1678841.TBC1_11696"/>
<comment type="subcellular location">
    <subcellularLocation>
        <location evidence="1 10">Cytoplasm</location>
    </subcellularLocation>
</comment>
<dbReference type="OrthoDB" id="8421503at2"/>
<dbReference type="SMART" id="SM00480">
    <property type="entry name" value="POL3Bc"/>
    <property type="match status" value="1"/>
</dbReference>
<sequence>MRFIVSSQSLLKSLQSISGVLNSSNTLPILDDFLFELNGSTLKITASDLETTMTVTVETNMADDEGSVAIPAKILLELLKTYGETPMTFTVDNALGIEIAADEAKFRIAGHNADEFPRAPRMESVSALDLPADLLLTAINKTIFATGNDDLRPAMSGVYCDLSTDSVIFVATDAHKLVRYKRSDVSAENNSTFIMPKKPLNQLKGILPSDTTPVSIEYNDTNARFTFKNIDLVCRLIEGRYPNYEAVIPSDNPNTLIADRLSLITTLRRASFFANKSTNQIRLTITGQELFVDAEDIDFAHESRQRLSCNYSGEDMEIGFNSRFLVEMLTNLSTENIRLEMSAPNRAGILRPVEGENPAEDILMLVMPVMLNS</sequence>
<keyword evidence="15" id="KW-1185">Reference proteome</keyword>
<dbReference type="Proteomes" id="UP000053091">
    <property type="component" value="Unassembled WGS sequence"/>
</dbReference>
<dbReference type="RefSeq" id="WP_062038544.1">
    <property type="nucleotide sequence ID" value="NZ_DF968182.1"/>
</dbReference>
<evidence type="ECO:0000256" key="3">
    <source>
        <dbReference type="ARBA" id="ARBA00021035"/>
    </source>
</evidence>
<evidence type="ECO:0000256" key="4">
    <source>
        <dbReference type="ARBA" id="ARBA00022490"/>
    </source>
</evidence>
<evidence type="ECO:0000256" key="6">
    <source>
        <dbReference type="ARBA" id="ARBA00022695"/>
    </source>
</evidence>
<evidence type="ECO:0000256" key="8">
    <source>
        <dbReference type="ARBA" id="ARBA00022932"/>
    </source>
</evidence>
<keyword evidence="5 10" id="KW-0808">Transferase</keyword>
<evidence type="ECO:0000256" key="9">
    <source>
        <dbReference type="ARBA" id="ARBA00023125"/>
    </source>
</evidence>
<reference evidence="14" key="1">
    <citation type="journal article" date="2015" name="Genome Announc.">
        <title>Draft Genome Sequence of Bacteroidales Strain TBC1, a Novel Isolate from a Methanogenic Wastewater Treatment System.</title>
        <authorList>
            <person name="Tourlousse D.M."/>
            <person name="Matsuura N."/>
            <person name="Sun L."/>
            <person name="Toyonaga M."/>
            <person name="Kuroda K."/>
            <person name="Ohashi A."/>
            <person name="Cruz R."/>
            <person name="Yamaguchi T."/>
            <person name="Sekiguchi Y."/>
        </authorList>
    </citation>
    <scope>NUCLEOTIDE SEQUENCE [LARGE SCALE GENOMIC DNA]</scope>
    <source>
        <strain evidence="14">TBC1</strain>
    </source>
</reference>
<feature type="domain" description="DNA polymerase III beta sliding clamp N-terminal" evidence="11">
    <location>
        <begin position="1"/>
        <end position="118"/>
    </location>
</feature>
<keyword evidence="8 10" id="KW-0239">DNA-directed DNA polymerase</keyword>
<comment type="similarity">
    <text evidence="2 10">Belongs to the beta sliding clamp family.</text>
</comment>
<name>A0A0S7BPI8_9BACT</name>
<dbReference type="EMBL" id="DF968182">
    <property type="protein sequence ID" value="GAP42565.1"/>
    <property type="molecule type" value="Genomic_DNA"/>
</dbReference>
<dbReference type="PIRSF" id="PIRSF000804">
    <property type="entry name" value="DNA_pol_III_b"/>
    <property type="match status" value="1"/>
</dbReference>
<feature type="domain" description="DNA polymerase III beta sliding clamp C-terminal" evidence="13">
    <location>
        <begin position="247"/>
        <end position="363"/>
    </location>
</feature>
<dbReference type="Pfam" id="PF02767">
    <property type="entry name" value="DNA_pol3_beta_2"/>
    <property type="match status" value="1"/>
</dbReference>
<dbReference type="PANTHER" id="PTHR30478:SF0">
    <property type="entry name" value="BETA SLIDING CLAMP"/>
    <property type="match status" value="1"/>
</dbReference>
<dbReference type="InterPro" id="IPR001001">
    <property type="entry name" value="DNA_polIII_beta"/>
</dbReference>
<evidence type="ECO:0000313" key="15">
    <source>
        <dbReference type="Proteomes" id="UP000053091"/>
    </source>
</evidence>
<evidence type="ECO:0000313" key="14">
    <source>
        <dbReference type="EMBL" id="GAP42565.1"/>
    </source>
</evidence>
<dbReference type="InterPro" id="IPR022637">
    <property type="entry name" value="DNA_polIII_beta_cen"/>
</dbReference>
<dbReference type="Pfam" id="PF00712">
    <property type="entry name" value="DNA_pol3_beta"/>
    <property type="match status" value="1"/>
</dbReference>
<dbReference type="InterPro" id="IPR022634">
    <property type="entry name" value="DNA_polIII_beta_N"/>
</dbReference>
<dbReference type="GO" id="GO:0003887">
    <property type="term" value="F:DNA-directed DNA polymerase activity"/>
    <property type="evidence" value="ECO:0007669"/>
    <property type="project" value="UniProtKB-UniRule"/>
</dbReference>
<dbReference type="Gene3D" id="3.70.10.10">
    <property type="match status" value="1"/>
</dbReference>
<gene>
    <name evidence="14" type="ORF">TBC1_11696</name>
</gene>
<dbReference type="PANTHER" id="PTHR30478">
    <property type="entry name" value="DNA POLYMERASE III SUBUNIT BETA"/>
    <property type="match status" value="1"/>
</dbReference>
<evidence type="ECO:0000256" key="5">
    <source>
        <dbReference type="ARBA" id="ARBA00022679"/>
    </source>
</evidence>
<dbReference type="SUPFAM" id="SSF55979">
    <property type="entry name" value="DNA clamp"/>
    <property type="match status" value="3"/>
</dbReference>
<comment type="function">
    <text evidence="10">Confers DNA tethering and processivity to DNA polymerases and other proteins. Acts as a clamp, forming a ring around DNA (a reaction catalyzed by the clamp-loading complex) which diffuses in an ATP-independent manner freely and bidirectionally along dsDNA. Initially characterized for its ability to contact the catalytic subunit of DNA polymerase III (Pol III), a complex, multichain enzyme responsible for most of the replicative synthesis in bacteria; Pol III exhibits 3'-5' exonuclease proofreading activity. The beta chain is required for initiation of replication as well as for processivity of DNA replication.</text>
</comment>
<evidence type="ECO:0000256" key="7">
    <source>
        <dbReference type="ARBA" id="ARBA00022705"/>
    </source>
</evidence>
<dbReference type="InterPro" id="IPR022635">
    <property type="entry name" value="DNA_polIII_beta_C"/>
</dbReference>
<evidence type="ECO:0000256" key="2">
    <source>
        <dbReference type="ARBA" id="ARBA00010752"/>
    </source>
</evidence>
<dbReference type="GO" id="GO:0006271">
    <property type="term" value="P:DNA strand elongation involved in DNA replication"/>
    <property type="evidence" value="ECO:0007669"/>
    <property type="project" value="TreeGrafter"/>
</dbReference>
<evidence type="ECO:0000259" key="12">
    <source>
        <dbReference type="Pfam" id="PF02767"/>
    </source>
</evidence>